<dbReference type="Proteomes" id="UP001500655">
    <property type="component" value="Unassembled WGS sequence"/>
</dbReference>
<name>A0ABN2K068_9ACTN</name>
<sequence>MTATTTSEVAPAAGTAAPALPTRIYGVAAVLAAILLVASTIAFIVRGGFTNDAMNNGILGGTLVVWTVFALILTFAGVSRLMEPRFRRWSKALLILSATYAASVGFGLHSIDMEYYGRSFDADNELATGQQVIGFFAMYPWGALGPVTFILIGVLLWRAGQVPAWAGIVLVAGGVLFIPGREGNIGLTVATDILLFVGLLAIARALLAAARRDA</sequence>
<proteinExistence type="predicted"/>
<dbReference type="EMBL" id="BAAALS010000005">
    <property type="protein sequence ID" value="GAA1745364.1"/>
    <property type="molecule type" value="Genomic_DNA"/>
</dbReference>
<feature type="transmembrane region" description="Helical" evidence="1">
    <location>
        <begin position="162"/>
        <end position="179"/>
    </location>
</feature>
<comment type="caution">
    <text evidence="2">The sequence shown here is derived from an EMBL/GenBank/DDBJ whole genome shotgun (WGS) entry which is preliminary data.</text>
</comment>
<organism evidence="2 3">
    <name type="scientific">Luedemannella helvata</name>
    <dbReference type="NCBI Taxonomy" id="349315"/>
    <lineage>
        <taxon>Bacteria</taxon>
        <taxon>Bacillati</taxon>
        <taxon>Actinomycetota</taxon>
        <taxon>Actinomycetes</taxon>
        <taxon>Micromonosporales</taxon>
        <taxon>Micromonosporaceae</taxon>
        <taxon>Luedemannella</taxon>
    </lineage>
</organism>
<feature type="transmembrane region" description="Helical" evidence="1">
    <location>
        <begin position="93"/>
        <end position="111"/>
    </location>
</feature>
<gene>
    <name evidence="2" type="ORF">GCM10009681_15370</name>
</gene>
<feature type="transmembrane region" description="Helical" evidence="1">
    <location>
        <begin position="131"/>
        <end position="155"/>
    </location>
</feature>
<feature type="transmembrane region" description="Helical" evidence="1">
    <location>
        <begin position="185"/>
        <end position="207"/>
    </location>
</feature>
<keyword evidence="1" id="KW-0812">Transmembrane</keyword>
<keyword evidence="3" id="KW-1185">Reference proteome</keyword>
<evidence type="ECO:0000313" key="2">
    <source>
        <dbReference type="EMBL" id="GAA1745364.1"/>
    </source>
</evidence>
<protein>
    <recommendedName>
        <fullName evidence="4">DUF4386 family protein</fullName>
    </recommendedName>
</protein>
<feature type="transmembrane region" description="Helical" evidence="1">
    <location>
        <begin position="57"/>
        <end position="81"/>
    </location>
</feature>
<dbReference type="RefSeq" id="WP_344078367.1">
    <property type="nucleotide sequence ID" value="NZ_BAAALS010000005.1"/>
</dbReference>
<keyword evidence="1" id="KW-1133">Transmembrane helix</keyword>
<evidence type="ECO:0000313" key="3">
    <source>
        <dbReference type="Proteomes" id="UP001500655"/>
    </source>
</evidence>
<accession>A0ABN2K068</accession>
<reference evidence="2 3" key="1">
    <citation type="journal article" date="2019" name="Int. J. Syst. Evol. Microbiol.">
        <title>The Global Catalogue of Microorganisms (GCM) 10K type strain sequencing project: providing services to taxonomists for standard genome sequencing and annotation.</title>
        <authorList>
            <consortium name="The Broad Institute Genomics Platform"/>
            <consortium name="The Broad Institute Genome Sequencing Center for Infectious Disease"/>
            <person name="Wu L."/>
            <person name="Ma J."/>
        </authorList>
    </citation>
    <scope>NUCLEOTIDE SEQUENCE [LARGE SCALE GENOMIC DNA]</scope>
    <source>
        <strain evidence="2 3">JCM 13249</strain>
    </source>
</reference>
<feature type="transmembrane region" description="Helical" evidence="1">
    <location>
        <begin position="24"/>
        <end position="45"/>
    </location>
</feature>
<evidence type="ECO:0000256" key="1">
    <source>
        <dbReference type="SAM" id="Phobius"/>
    </source>
</evidence>
<evidence type="ECO:0008006" key="4">
    <source>
        <dbReference type="Google" id="ProtNLM"/>
    </source>
</evidence>
<keyword evidence="1" id="KW-0472">Membrane</keyword>